<dbReference type="InterPro" id="IPR007921">
    <property type="entry name" value="CHAP_dom"/>
</dbReference>
<dbReference type="Gene3D" id="3.90.1720.10">
    <property type="entry name" value="endopeptidase domain like (from Nostoc punctiforme)"/>
    <property type="match status" value="1"/>
</dbReference>
<dbReference type="GO" id="GO:0001897">
    <property type="term" value="P:symbiont-mediated cytolysis of host cell"/>
    <property type="evidence" value="ECO:0007669"/>
    <property type="project" value="UniProtKB-ARBA"/>
</dbReference>
<evidence type="ECO:0000256" key="2">
    <source>
        <dbReference type="SAM" id="MobiDB-lite"/>
    </source>
</evidence>
<dbReference type="InterPro" id="IPR048710">
    <property type="entry name" value="Gp9_C"/>
</dbReference>
<reference evidence="4" key="1">
    <citation type="journal article" date="2021" name="Proc. Natl. Acad. Sci. U.S.A.">
        <title>A Catalog of Tens of Thousands of Viruses from Human Metagenomes Reveals Hidden Associations with Chronic Diseases.</title>
        <authorList>
            <person name="Tisza M.J."/>
            <person name="Buck C.B."/>
        </authorList>
    </citation>
    <scope>NUCLEOTIDE SEQUENCE</scope>
    <source>
        <strain evidence="4">CtIyI17</strain>
    </source>
</reference>
<dbReference type="PROSITE" id="PS50911">
    <property type="entry name" value="CHAP"/>
    <property type="match status" value="1"/>
</dbReference>
<evidence type="ECO:0000259" key="3">
    <source>
        <dbReference type="PROSITE" id="PS50911"/>
    </source>
</evidence>
<evidence type="ECO:0000256" key="1">
    <source>
        <dbReference type="ARBA" id="ARBA00022529"/>
    </source>
</evidence>
<dbReference type="Pfam" id="PF05257">
    <property type="entry name" value="CHAP"/>
    <property type="match status" value="1"/>
</dbReference>
<dbReference type="EMBL" id="BK016007">
    <property type="protein sequence ID" value="DAF89317.1"/>
    <property type="molecule type" value="Genomic_DNA"/>
</dbReference>
<protein>
    <submittedName>
        <fullName evidence="4">Major tail protein</fullName>
    </submittedName>
</protein>
<accession>A0A8S5U4G4</accession>
<dbReference type="InterPro" id="IPR031772">
    <property type="entry name" value="Gp9_N"/>
</dbReference>
<dbReference type="Pfam" id="PF16838">
    <property type="entry name" value="Caud_tail_N"/>
    <property type="match status" value="1"/>
</dbReference>
<dbReference type="InterPro" id="IPR038765">
    <property type="entry name" value="Papain-like_cys_pep_sf"/>
</dbReference>
<name>A0A8S5U4G4_9CAUD</name>
<sequence>MYIQPSSTLILLKGCPCDPDYNNTLYFVSAGLQEEYFKTLAKYTFSDLSYIRVNRGEIRVDQKTEDLYDCNYMMFQNTAFGNKWFYAFVKSVDYVSNKTSSIKFEIDEIQTWYFETNFRNCFIERMHTVTDNPGENLVPENLQLGEYHYAELTGVDWGVREHFLVLATFIQEGDSYADSAGQKLFGNFSGLSVSHLVNAENLLDFIGGAITAHKDEGIKAIYKIPAKFGNAFDTYKGGLNVANIDYAIPVNYGSKFGSYTPKNNKLYTWPYYGLYITNNEGMSATFPFEYFKQISNAARFSVLFAASPIPIAALCPIGYKGTSGVNYNEKMELTAAMYCSWTTDTFAKYMADRFGTTGLMADIALSAASSSIAIARAGGLAYGGPEIHSFAVNAYRSLMEVYRAKVQPDQSHGQSSNDLNALSLKWCFTPYRVQITEEFAKIIDGYFDQFGYAINTVGTPSRKNRPHWTFIKTKGCTLSGSIPSDSVRRICDIHDKGITYWSNPEEVGDYSIDNSPAGELPPTPPDPVDPSTPENFIPRLSEDGILNNPYWYKDNIYYREGYGMPNCTCYALGRWYEIQGSSTPFNFPGYWDGMDWFEMCEKAGYQTSKDVPMVGACMSWKHGSAGHVAIVEQIKYNEDGSVYSVITSNSAWQGDFWYPQEILASNGWKYRDDQAFNGFGYHPSLTAQTSQSGGETNGTQEP</sequence>
<dbReference type="SUPFAM" id="SSF54001">
    <property type="entry name" value="Cysteine proteinases"/>
    <property type="match status" value="1"/>
</dbReference>
<keyword evidence="1" id="KW-0929">Antimicrobial</keyword>
<dbReference type="Pfam" id="PF20934">
    <property type="entry name" value="phi29_gp9_C"/>
    <property type="match status" value="1"/>
</dbReference>
<evidence type="ECO:0000313" key="4">
    <source>
        <dbReference type="EMBL" id="DAF89317.1"/>
    </source>
</evidence>
<organism evidence="4">
    <name type="scientific">Podoviridae sp. ctIyI17</name>
    <dbReference type="NCBI Taxonomy" id="2825241"/>
    <lineage>
        <taxon>Viruses</taxon>
        <taxon>Duplodnaviria</taxon>
        <taxon>Heunggongvirae</taxon>
        <taxon>Uroviricota</taxon>
        <taxon>Caudoviricetes</taxon>
    </lineage>
</organism>
<feature type="region of interest" description="Disordered" evidence="2">
    <location>
        <begin position="511"/>
        <end position="530"/>
    </location>
</feature>
<feature type="compositionally biased region" description="Pro residues" evidence="2">
    <location>
        <begin position="519"/>
        <end position="530"/>
    </location>
</feature>
<proteinExistence type="predicted"/>
<feature type="domain" description="Peptidase C51" evidence="3">
    <location>
        <begin position="542"/>
        <end position="683"/>
    </location>
</feature>